<dbReference type="InterPro" id="IPR012678">
    <property type="entry name" value="Ribosomal_uL23/eL15/eS24_sf"/>
</dbReference>
<dbReference type="InterPro" id="IPR012677">
    <property type="entry name" value="Nucleotide-bd_a/b_plait_sf"/>
</dbReference>
<protein>
    <recommendedName>
        <fullName evidence="6">Large ribosomal subunit protein uL23</fullName>
    </recommendedName>
</protein>
<dbReference type="NCBIfam" id="NF004359">
    <property type="entry name" value="PRK05738.1-3"/>
    <property type="match status" value="1"/>
</dbReference>
<evidence type="ECO:0000256" key="7">
    <source>
        <dbReference type="RuleBase" id="RU003934"/>
    </source>
</evidence>
<organism evidence="8">
    <name type="scientific">candidate division WOR-3 bacterium</name>
    <dbReference type="NCBI Taxonomy" id="2052148"/>
    <lineage>
        <taxon>Bacteria</taxon>
        <taxon>Bacteria division WOR-3</taxon>
    </lineage>
</organism>
<dbReference type="NCBIfam" id="NF004363">
    <property type="entry name" value="PRK05738.2-4"/>
    <property type="match status" value="1"/>
</dbReference>
<dbReference type="GO" id="GO:0006412">
    <property type="term" value="P:translation"/>
    <property type="evidence" value="ECO:0007669"/>
    <property type="project" value="UniProtKB-UniRule"/>
</dbReference>
<keyword evidence="2 6" id="KW-0699">rRNA-binding</keyword>
<dbReference type="GO" id="GO:0019843">
    <property type="term" value="F:rRNA binding"/>
    <property type="evidence" value="ECO:0007669"/>
    <property type="project" value="UniProtKB-UniRule"/>
</dbReference>
<dbReference type="PANTHER" id="PTHR11620">
    <property type="entry name" value="60S RIBOSOMAL PROTEIN L23A"/>
    <property type="match status" value="1"/>
</dbReference>
<evidence type="ECO:0000256" key="4">
    <source>
        <dbReference type="ARBA" id="ARBA00022980"/>
    </source>
</evidence>
<keyword evidence="4 6" id="KW-0689">Ribosomal protein</keyword>
<evidence type="ECO:0000256" key="1">
    <source>
        <dbReference type="ARBA" id="ARBA00006700"/>
    </source>
</evidence>
<gene>
    <name evidence="6" type="primary">rplW</name>
    <name evidence="8" type="ORF">ENG67_00700</name>
</gene>
<dbReference type="SUPFAM" id="SSF54189">
    <property type="entry name" value="Ribosomal proteins S24e, L23 and L15e"/>
    <property type="match status" value="1"/>
</dbReference>
<evidence type="ECO:0000313" key="8">
    <source>
        <dbReference type="EMBL" id="HDM89711.1"/>
    </source>
</evidence>
<accession>A0A7C1B9J6</accession>
<evidence type="ECO:0000256" key="5">
    <source>
        <dbReference type="ARBA" id="ARBA00023274"/>
    </source>
</evidence>
<dbReference type="GO" id="GO:0003735">
    <property type="term" value="F:structural constituent of ribosome"/>
    <property type="evidence" value="ECO:0007669"/>
    <property type="project" value="InterPro"/>
</dbReference>
<dbReference type="GO" id="GO:0005840">
    <property type="term" value="C:ribosome"/>
    <property type="evidence" value="ECO:0007669"/>
    <property type="project" value="UniProtKB-KW"/>
</dbReference>
<dbReference type="GO" id="GO:1990904">
    <property type="term" value="C:ribonucleoprotein complex"/>
    <property type="evidence" value="ECO:0007669"/>
    <property type="project" value="UniProtKB-KW"/>
</dbReference>
<sequence>MKDPRDIVIRPILTEKTLNLKNTANQYVFEVARDANKIEVKHAVEQLFKVRVEKVQIINVKGKIRRVRRAPGRTRSWKKAIVKLKSGDSIPIFEGA</sequence>
<reference evidence="8" key="1">
    <citation type="journal article" date="2020" name="mSystems">
        <title>Genome- and Community-Level Interaction Insights into Carbon Utilization and Element Cycling Functions of Hydrothermarchaeota in Hydrothermal Sediment.</title>
        <authorList>
            <person name="Zhou Z."/>
            <person name="Liu Y."/>
            <person name="Xu W."/>
            <person name="Pan J."/>
            <person name="Luo Z.H."/>
            <person name="Li M."/>
        </authorList>
    </citation>
    <scope>NUCLEOTIDE SEQUENCE [LARGE SCALE GENOMIC DNA]</scope>
    <source>
        <strain evidence="8">HyVt-237</strain>
    </source>
</reference>
<comment type="subunit">
    <text evidence="6">Part of the 50S ribosomal subunit. Contacts protein L29, and trigger factor when it is bound to the ribosome.</text>
</comment>
<dbReference type="HAMAP" id="MF_01369_B">
    <property type="entry name" value="Ribosomal_uL23_B"/>
    <property type="match status" value="1"/>
</dbReference>
<dbReference type="FunFam" id="3.30.70.330:FF:000001">
    <property type="entry name" value="50S ribosomal protein L23"/>
    <property type="match status" value="1"/>
</dbReference>
<dbReference type="Proteomes" id="UP000885931">
    <property type="component" value="Unassembled WGS sequence"/>
</dbReference>
<dbReference type="PROSITE" id="PS00050">
    <property type="entry name" value="RIBOSOMAL_L23"/>
    <property type="match status" value="1"/>
</dbReference>
<evidence type="ECO:0000256" key="2">
    <source>
        <dbReference type="ARBA" id="ARBA00022730"/>
    </source>
</evidence>
<evidence type="ECO:0000256" key="6">
    <source>
        <dbReference type="HAMAP-Rule" id="MF_01369"/>
    </source>
</evidence>
<dbReference type="Gene3D" id="3.30.70.330">
    <property type="match status" value="1"/>
</dbReference>
<dbReference type="AlphaFoldDB" id="A0A7C1B9J6"/>
<comment type="caution">
    <text evidence="8">The sequence shown here is derived from an EMBL/GenBank/DDBJ whole genome shotgun (WGS) entry which is preliminary data.</text>
</comment>
<dbReference type="InterPro" id="IPR001014">
    <property type="entry name" value="Ribosomal_uL23_CS"/>
</dbReference>
<dbReference type="NCBIfam" id="NF004366">
    <property type="entry name" value="PRK05738.3-2"/>
    <property type="match status" value="1"/>
</dbReference>
<comment type="function">
    <text evidence="6">One of the early assembly proteins it binds 23S rRNA. One of the proteins that surrounds the polypeptide exit tunnel on the outside of the ribosome. Forms the main docking site for trigger factor binding to the ribosome.</text>
</comment>
<dbReference type="Pfam" id="PF00276">
    <property type="entry name" value="Ribosomal_L23"/>
    <property type="match status" value="1"/>
</dbReference>
<dbReference type="InterPro" id="IPR013025">
    <property type="entry name" value="Ribosomal_uL23-like"/>
</dbReference>
<evidence type="ECO:0000256" key="3">
    <source>
        <dbReference type="ARBA" id="ARBA00022884"/>
    </source>
</evidence>
<proteinExistence type="inferred from homology"/>
<dbReference type="EMBL" id="DRBW01000024">
    <property type="protein sequence ID" value="HDM89711.1"/>
    <property type="molecule type" value="Genomic_DNA"/>
</dbReference>
<keyword evidence="5 6" id="KW-0687">Ribonucleoprotein</keyword>
<name>A0A7C1B9J6_UNCW3</name>
<keyword evidence="3 6" id="KW-0694">RNA-binding</keyword>
<comment type="similarity">
    <text evidence="1 6 7">Belongs to the universal ribosomal protein uL23 family.</text>
</comment>